<dbReference type="PRINTS" id="PR00377">
    <property type="entry name" value="IMPHPHTASES"/>
</dbReference>
<name>A0A1F5SH89_9BACT</name>
<dbReference type="Gene3D" id="3.40.190.80">
    <property type="match status" value="1"/>
</dbReference>
<dbReference type="EMBL" id="MFGB01000017">
    <property type="protein sequence ID" value="OGF26087.1"/>
    <property type="molecule type" value="Genomic_DNA"/>
</dbReference>
<dbReference type="GO" id="GO:0046872">
    <property type="term" value="F:metal ion binding"/>
    <property type="evidence" value="ECO:0007669"/>
    <property type="project" value="UniProtKB-KW"/>
</dbReference>
<dbReference type="InterPro" id="IPR000760">
    <property type="entry name" value="Inositol_monophosphatase-like"/>
</dbReference>
<organism evidence="2 3">
    <name type="scientific">Candidatus Falkowbacteria bacterium RIFOXYA2_FULL_47_19</name>
    <dbReference type="NCBI Taxonomy" id="1797994"/>
    <lineage>
        <taxon>Bacteria</taxon>
        <taxon>Candidatus Falkowiibacteriota</taxon>
    </lineage>
</organism>
<comment type="caution">
    <text evidence="2">The sequence shown here is derived from an EMBL/GenBank/DDBJ whole genome shotgun (WGS) entry which is preliminary data.</text>
</comment>
<reference evidence="2 3" key="1">
    <citation type="journal article" date="2016" name="Nat. Commun.">
        <title>Thousands of microbial genomes shed light on interconnected biogeochemical processes in an aquifer system.</title>
        <authorList>
            <person name="Anantharaman K."/>
            <person name="Brown C.T."/>
            <person name="Hug L.A."/>
            <person name="Sharon I."/>
            <person name="Castelle C.J."/>
            <person name="Probst A.J."/>
            <person name="Thomas B.C."/>
            <person name="Singh A."/>
            <person name="Wilkins M.J."/>
            <person name="Karaoz U."/>
            <person name="Brodie E.L."/>
            <person name="Williams K.H."/>
            <person name="Hubbard S.S."/>
            <person name="Banfield J.F."/>
        </authorList>
    </citation>
    <scope>NUCLEOTIDE SEQUENCE [LARGE SCALE GENOMIC DNA]</scope>
</reference>
<sequence length="293" mass="31591">MISKIVKTMERAVLASCEVIRPFAMGSRSLGDVSVKADETLLTAVDKMSEDVGKVILRDAFPDIPFIGEEGGQSGANARYEFWYDPLDGTAPFVIGTPTSTVICALYDNIECVLKAVVIAEPAYQRVWSAIRGQGSYFRVADIPKQKRVVWPGDLGRGTGVFCDFTQGFKRDKGVRQIFSDHQALVLTTQLAANTRLLLLGSNGAHQAYVADGRDKVAGGITTAMGGPWDAAGALLVMEAGGAAKAFSMDKSILSERNPLNPKSYDILVYGNSPQTTETLTDYLKQAILEAVE</sequence>
<feature type="binding site" evidence="1">
    <location>
        <position position="85"/>
    </location>
    <ligand>
        <name>Mg(2+)</name>
        <dbReference type="ChEBI" id="CHEBI:18420"/>
        <label>1</label>
        <note>catalytic</note>
    </ligand>
</feature>
<proteinExistence type="predicted"/>
<dbReference type="Proteomes" id="UP000178367">
    <property type="component" value="Unassembled WGS sequence"/>
</dbReference>
<feature type="binding site" evidence="1">
    <location>
        <position position="88"/>
    </location>
    <ligand>
        <name>Mg(2+)</name>
        <dbReference type="ChEBI" id="CHEBI:18420"/>
        <label>1</label>
        <note>catalytic</note>
    </ligand>
</feature>
<dbReference type="STRING" id="1797994.A2227_02615"/>
<evidence type="ECO:0000313" key="3">
    <source>
        <dbReference type="Proteomes" id="UP000178367"/>
    </source>
</evidence>
<feature type="binding site" evidence="1">
    <location>
        <position position="230"/>
    </location>
    <ligand>
        <name>Mg(2+)</name>
        <dbReference type="ChEBI" id="CHEBI:18420"/>
        <label>1</label>
        <note>catalytic</note>
    </ligand>
</feature>
<dbReference type="SUPFAM" id="SSF56655">
    <property type="entry name" value="Carbohydrate phosphatase"/>
    <property type="match status" value="1"/>
</dbReference>
<protein>
    <recommendedName>
        <fullName evidence="4">Inositol monophosphatase</fullName>
    </recommendedName>
</protein>
<dbReference type="GO" id="GO:0008934">
    <property type="term" value="F:inositol monophosphate 1-phosphatase activity"/>
    <property type="evidence" value="ECO:0007669"/>
    <property type="project" value="TreeGrafter"/>
</dbReference>
<dbReference type="AlphaFoldDB" id="A0A1F5SH89"/>
<evidence type="ECO:0000256" key="1">
    <source>
        <dbReference type="PIRSR" id="PIRSR600760-2"/>
    </source>
</evidence>
<feature type="binding site" evidence="1">
    <location>
        <position position="87"/>
    </location>
    <ligand>
        <name>Mg(2+)</name>
        <dbReference type="ChEBI" id="CHEBI:18420"/>
        <label>1</label>
        <note>catalytic</note>
    </ligand>
</feature>
<accession>A0A1F5SH89</accession>
<feature type="binding site" evidence="1">
    <location>
        <position position="69"/>
    </location>
    <ligand>
        <name>Mg(2+)</name>
        <dbReference type="ChEBI" id="CHEBI:18420"/>
        <label>1</label>
        <note>catalytic</note>
    </ligand>
</feature>
<keyword evidence="1" id="KW-0479">Metal-binding</keyword>
<dbReference type="PANTHER" id="PTHR20854:SF4">
    <property type="entry name" value="INOSITOL-1-MONOPHOSPHATASE-RELATED"/>
    <property type="match status" value="1"/>
</dbReference>
<gene>
    <name evidence="2" type="ORF">A2227_02615</name>
</gene>
<dbReference type="Gene3D" id="3.30.540.10">
    <property type="entry name" value="Fructose-1,6-Bisphosphatase, subunit A, domain 1"/>
    <property type="match status" value="1"/>
</dbReference>
<dbReference type="GO" id="GO:0006020">
    <property type="term" value="P:inositol metabolic process"/>
    <property type="evidence" value="ECO:0007669"/>
    <property type="project" value="TreeGrafter"/>
</dbReference>
<evidence type="ECO:0008006" key="4">
    <source>
        <dbReference type="Google" id="ProtNLM"/>
    </source>
</evidence>
<dbReference type="PANTHER" id="PTHR20854">
    <property type="entry name" value="INOSITOL MONOPHOSPHATASE"/>
    <property type="match status" value="1"/>
</dbReference>
<keyword evidence="1" id="KW-0460">Magnesium</keyword>
<dbReference type="Pfam" id="PF00459">
    <property type="entry name" value="Inositol_P"/>
    <property type="match status" value="1"/>
</dbReference>
<dbReference type="GO" id="GO:0007165">
    <property type="term" value="P:signal transduction"/>
    <property type="evidence" value="ECO:0007669"/>
    <property type="project" value="TreeGrafter"/>
</dbReference>
<comment type="cofactor">
    <cofactor evidence="1">
        <name>Mg(2+)</name>
        <dbReference type="ChEBI" id="CHEBI:18420"/>
    </cofactor>
</comment>
<evidence type="ECO:0000313" key="2">
    <source>
        <dbReference type="EMBL" id="OGF26087.1"/>
    </source>
</evidence>